<comment type="caution">
    <text evidence="10">The sequence shown here is derived from an EMBL/GenBank/DDBJ whole genome shotgun (WGS) entry which is preliminary data.</text>
</comment>
<reference evidence="10" key="1">
    <citation type="submission" date="2023-03" db="EMBL/GenBank/DDBJ databases">
        <title>Massive genome expansion in bonnet fungi (Mycena s.s.) driven by repeated elements and novel gene families across ecological guilds.</title>
        <authorList>
            <consortium name="Lawrence Berkeley National Laboratory"/>
            <person name="Harder C.B."/>
            <person name="Miyauchi S."/>
            <person name="Viragh M."/>
            <person name="Kuo A."/>
            <person name="Thoen E."/>
            <person name="Andreopoulos B."/>
            <person name="Lu D."/>
            <person name="Skrede I."/>
            <person name="Drula E."/>
            <person name="Henrissat B."/>
            <person name="Morin E."/>
            <person name="Kohler A."/>
            <person name="Barry K."/>
            <person name="LaButti K."/>
            <person name="Morin E."/>
            <person name="Salamov A."/>
            <person name="Lipzen A."/>
            <person name="Mereny Z."/>
            <person name="Hegedus B."/>
            <person name="Baldrian P."/>
            <person name="Stursova M."/>
            <person name="Weitz H."/>
            <person name="Taylor A."/>
            <person name="Grigoriev I.V."/>
            <person name="Nagy L.G."/>
            <person name="Martin F."/>
            <person name="Kauserud H."/>
        </authorList>
    </citation>
    <scope>NUCLEOTIDE SEQUENCE</scope>
    <source>
        <strain evidence="10">CBHHK067</strain>
    </source>
</reference>
<dbReference type="Proteomes" id="UP001221757">
    <property type="component" value="Unassembled WGS sequence"/>
</dbReference>
<keyword evidence="4" id="KW-0805">Transcription regulation</keyword>
<proteinExistence type="predicted"/>
<dbReference type="GO" id="GO:0006338">
    <property type="term" value="P:chromatin remodeling"/>
    <property type="evidence" value="ECO:0007669"/>
    <property type="project" value="InterPro"/>
</dbReference>
<evidence type="ECO:0000256" key="8">
    <source>
        <dbReference type="PROSITE-ProRule" id="PRU00035"/>
    </source>
</evidence>
<evidence type="ECO:0000256" key="4">
    <source>
        <dbReference type="ARBA" id="ARBA00023015"/>
    </source>
</evidence>
<evidence type="ECO:0000256" key="2">
    <source>
        <dbReference type="ARBA" id="ARBA00022737"/>
    </source>
</evidence>
<keyword evidence="3" id="KW-0156">Chromatin regulator</keyword>
<feature type="non-terminal residue" evidence="10">
    <location>
        <position position="1"/>
    </location>
</feature>
<comment type="subcellular location">
    <subcellularLocation>
        <location evidence="1">Nucleus</location>
    </subcellularLocation>
</comment>
<accession>A0AAD7C6M5</accession>
<dbReference type="Pfam" id="PF00439">
    <property type="entry name" value="Bromodomain"/>
    <property type="match status" value="1"/>
</dbReference>
<dbReference type="InterPro" id="IPR037382">
    <property type="entry name" value="Rsc/polybromo"/>
</dbReference>
<dbReference type="PANTHER" id="PTHR16062:SF19">
    <property type="entry name" value="PROTEIN POLYBROMO-1"/>
    <property type="match status" value="1"/>
</dbReference>
<evidence type="ECO:0000259" key="9">
    <source>
        <dbReference type="PROSITE" id="PS50014"/>
    </source>
</evidence>
<protein>
    <submittedName>
        <fullName evidence="10">Bromodomain-containing protein</fullName>
    </submittedName>
</protein>
<dbReference type="GO" id="GO:0006368">
    <property type="term" value="P:transcription elongation by RNA polymerase II"/>
    <property type="evidence" value="ECO:0007669"/>
    <property type="project" value="TreeGrafter"/>
</dbReference>
<sequence length="65" mass="7884">IHPRYYEQITEPISMSNIKTLSQKPTHYQTLNHYRADWHLLFDNARQYNEPGSQIYKDAEYLQKV</sequence>
<organism evidence="10 11">
    <name type="scientific">Mycena rosella</name>
    <name type="common">Pink bonnet</name>
    <name type="synonym">Agaricus rosellus</name>
    <dbReference type="NCBI Taxonomy" id="1033263"/>
    <lineage>
        <taxon>Eukaryota</taxon>
        <taxon>Fungi</taxon>
        <taxon>Dikarya</taxon>
        <taxon>Basidiomycota</taxon>
        <taxon>Agaricomycotina</taxon>
        <taxon>Agaricomycetes</taxon>
        <taxon>Agaricomycetidae</taxon>
        <taxon>Agaricales</taxon>
        <taxon>Marasmiineae</taxon>
        <taxon>Mycenaceae</taxon>
        <taxon>Mycena</taxon>
    </lineage>
</organism>
<dbReference type="GO" id="GO:0003682">
    <property type="term" value="F:chromatin binding"/>
    <property type="evidence" value="ECO:0007669"/>
    <property type="project" value="TreeGrafter"/>
</dbReference>
<keyword evidence="7" id="KW-0539">Nucleus</keyword>
<keyword evidence="2" id="KW-0677">Repeat</keyword>
<evidence type="ECO:0000256" key="3">
    <source>
        <dbReference type="ARBA" id="ARBA00022853"/>
    </source>
</evidence>
<keyword evidence="5 8" id="KW-0103">Bromodomain</keyword>
<dbReference type="InterPro" id="IPR001487">
    <property type="entry name" value="Bromodomain"/>
</dbReference>
<dbReference type="InterPro" id="IPR036427">
    <property type="entry name" value="Bromodomain-like_sf"/>
</dbReference>
<keyword evidence="11" id="KW-1185">Reference proteome</keyword>
<dbReference type="AlphaFoldDB" id="A0AAD7C6M5"/>
<evidence type="ECO:0000256" key="1">
    <source>
        <dbReference type="ARBA" id="ARBA00004123"/>
    </source>
</evidence>
<evidence type="ECO:0000313" key="11">
    <source>
        <dbReference type="Proteomes" id="UP001221757"/>
    </source>
</evidence>
<evidence type="ECO:0000256" key="7">
    <source>
        <dbReference type="ARBA" id="ARBA00023242"/>
    </source>
</evidence>
<dbReference type="Gene3D" id="1.20.920.10">
    <property type="entry name" value="Bromodomain-like"/>
    <property type="match status" value="1"/>
</dbReference>
<gene>
    <name evidence="10" type="ORF">B0H17DRAFT_877434</name>
</gene>
<dbReference type="PANTHER" id="PTHR16062">
    <property type="entry name" value="SWI/SNF-RELATED"/>
    <property type="match status" value="1"/>
</dbReference>
<evidence type="ECO:0000256" key="5">
    <source>
        <dbReference type="ARBA" id="ARBA00023117"/>
    </source>
</evidence>
<dbReference type="PRINTS" id="PR00503">
    <property type="entry name" value="BROMODOMAIN"/>
</dbReference>
<dbReference type="GO" id="GO:0016586">
    <property type="term" value="C:RSC-type complex"/>
    <property type="evidence" value="ECO:0007669"/>
    <property type="project" value="InterPro"/>
</dbReference>
<feature type="non-terminal residue" evidence="10">
    <location>
        <position position="65"/>
    </location>
</feature>
<dbReference type="SUPFAM" id="SSF47370">
    <property type="entry name" value="Bromodomain"/>
    <property type="match status" value="1"/>
</dbReference>
<dbReference type="PROSITE" id="PS50014">
    <property type="entry name" value="BROMODOMAIN_2"/>
    <property type="match status" value="1"/>
</dbReference>
<dbReference type="EMBL" id="JARKIE010000429">
    <property type="protein sequence ID" value="KAJ7640519.1"/>
    <property type="molecule type" value="Genomic_DNA"/>
</dbReference>
<keyword evidence="6" id="KW-0804">Transcription</keyword>
<name>A0AAD7C6M5_MYCRO</name>
<feature type="domain" description="Bromo" evidence="9">
    <location>
        <begin position="1"/>
        <end position="56"/>
    </location>
</feature>
<evidence type="ECO:0000313" key="10">
    <source>
        <dbReference type="EMBL" id="KAJ7640519.1"/>
    </source>
</evidence>
<evidence type="ECO:0000256" key="6">
    <source>
        <dbReference type="ARBA" id="ARBA00023163"/>
    </source>
</evidence>